<dbReference type="GO" id="GO:0008195">
    <property type="term" value="F:phosphatidate phosphatase activity"/>
    <property type="evidence" value="ECO:0007669"/>
    <property type="project" value="InterPro"/>
</dbReference>
<feature type="domain" description="Phosphatidate phosphatase APP1 catalytic" evidence="1">
    <location>
        <begin position="173"/>
        <end position="331"/>
    </location>
</feature>
<evidence type="ECO:0000313" key="3">
    <source>
        <dbReference type="Proteomes" id="UP000467327"/>
    </source>
</evidence>
<dbReference type="PANTHER" id="PTHR28208">
    <property type="entry name" value="PHOSPHATIDATE PHOSPHATASE APP1"/>
    <property type="match status" value="1"/>
</dbReference>
<dbReference type="PANTHER" id="PTHR28208:SF3">
    <property type="entry name" value="PHOSPHATIDATE PHOSPHATASE APP1"/>
    <property type="match status" value="1"/>
</dbReference>
<dbReference type="InterPro" id="IPR052935">
    <property type="entry name" value="Mg2+_PAP"/>
</dbReference>
<name>A0AAD1HS41_9MYCO</name>
<keyword evidence="3" id="KW-1185">Reference proteome</keyword>
<sequence length="390" mass="43040">MSTNQGTPGCHAVLMPRLPRRITSDLTAVVAGLEGRLTERRRDLKLQFGAFRGVHVVVYRGYVADDVAKVRVRVMETPELPGDSRIPYWDVAQSNVRRHATLSIVGAEVELRIGTHRATEVTDSHGFANFSLPVPKLRIGWHTAEAVAAGITDDEPAAGAGWVIKPALTAPYLVISDIDDTILLTGLTEGVAMVARTLLHAVEQRSAIPGMAAFYRGLARGVETRTGSRRAEPTFFYVSTGSWSFYSMLEQFVELRAFPPGPMFLTDWGPTERYLRRSGAEHKRAAVRRLFEAYPRMRFVVIGDSGQRDPLIYEEVAREFPGRVLAAIIRQVGADDEDRNASLRERAQALRDEGIPMHLVADAGQAAELAHSLRLCDEDTVAEARAELNA</sequence>
<evidence type="ECO:0000313" key="2">
    <source>
        <dbReference type="EMBL" id="BBX08271.1"/>
    </source>
</evidence>
<dbReference type="Proteomes" id="UP000467327">
    <property type="component" value="Chromosome"/>
</dbReference>
<dbReference type="AlphaFoldDB" id="A0AAD1HS41"/>
<accession>A0AAD1HS41</accession>
<protein>
    <recommendedName>
        <fullName evidence="1">Phosphatidate phosphatase APP1 catalytic domain-containing protein</fullName>
    </recommendedName>
</protein>
<dbReference type="KEGG" id="maic:MAIC_30740"/>
<organism evidence="2 3">
    <name type="scientific">Mycolicibacterium aichiense</name>
    <dbReference type="NCBI Taxonomy" id="1799"/>
    <lineage>
        <taxon>Bacteria</taxon>
        <taxon>Bacillati</taxon>
        <taxon>Actinomycetota</taxon>
        <taxon>Actinomycetes</taxon>
        <taxon>Mycobacteriales</taxon>
        <taxon>Mycobacteriaceae</taxon>
        <taxon>Mycolicibacterium</taxon>
    </lineage>
</organism>
<evidence type="ECO:0000259" key="1">
    <source>
        <dbReference type="Pfam" id="PF09949"/>
    </source>
</evidence>
<dbReference type="Pfam" id="PF09949">
    <property type="entry name" value="APP1_cat"/>
    <property type="match status" value="1"/>
</dbReference>
<proteinExistence type="predicted"/>
<gene>
    <name evidence="2" type="ORF">MAIC_30740</name>
</gene>
<dbReference type="InterPro" id="IPR019236">
    <property type="entry name" value="APP1_cat"/>
</dbReference>
<reference evidence="2 3" key="1">
    <citation type="journal article" date="2019" name="Emerg. Microbes Infect.">
        <title>Comprehensive subspecies identification of 175 nontuberculous mycobacteria species based on 7547 genomic profiles.</title>
        <authorList>
            <person name="Matsumoto Y."/>
            <person name="Kinjo T."/>
            <person name="Motooka D."/>
            <person name="Nabeya D."/>
            <person name="Jung N."/>
            <person name="Uechi K."/>
            <person name="Horii T."/>
            <person name="Iida T."/>
            <person name="Fujita J."/>
            <person name="Nakamura S."/>
        </authorList>
    </citation>
    <scope>NUCLEOTIDE SEQUENCE [LARGE SCALE GENOMIC DNA]</scope>
    <source>
        <strain evidence="2 3">JCM 6376</strain>
    </source>
</reference>
<dbReference type="EMBL" id="AP022561">
    <property type="protein sequence ID" value="BBX08271.1"/>
    <property type="molecule type" value="Genomic_DNA"/>
</dbReference>